<dbReference type="InterPro" id="IPR023374">
    <property type="entry name" value="AttH-like_dom_sf"/>
</dbReference>
<evidence type="ECO:0000259" key="2">
    <source>
        <dbReference type="Pfam" id="PF07143"/>
    </source>
</evidence>
<gene>
    <name evidence="3" type="ORF">QO002_005398</name>
</gene>
<feature type="chain" id="PRO_5047139216" evidence="1">
    <location>
        <begin position="21"/>
        <end position="138"/>
    </location>
</feature>
<name>A0ABU0BZ17_9HYPH</name>
<reference evidence="3 4" key="1">
    <citation type="submission" date="2023-07" db="EMBL/GenBank/DDBJ databases">
        <title>Genomic Encyclopedia of Type Strains, Phase IV (KMG-IV): sequencing the most valuable type-strain genomes for metagenomic binning, comparative biology and taxonomic classification.</title>
        <authorList>
            <person name="Goeker M."/>
        </authorList>
    </citation>
    <scope>NUCLEOTIDE SEQUENCE [LARGE SCALE GENOMIC DNA]</scope>
    <source>
        <strain evidence="3 4">DSM 1112</strain>
    </source>
</reference>
<dbReference type="PANTHER" id="PTHR38591">
    <property type="entry name" value="HYDROLASE"/>
    <property type="match status" value="1"/>
</dbReference>
<feature type="domain" description="AttH" evidence="2">
    <location>
        <begin position="60"/>
        <end position="136"/>
    </location>
</feature>
<dbReference type="Proteomes" id="UP001230207">
    <property type="component" value="Unassembled WGS sequence"/>
</dbReference>
<keyword evidence="4" id="KW-1185">Reference proteome</keyword>
<dbReference type="InterPro" id="IPR010791">
    <property type="entry name" value="AttH_dom"/>
</dbReference>
<accession>A0ABU0BZ17</accession>
<sequence>MNAKTLLVALIALSMTVSTGHSQSQGFAGLGSDAKGFAMPERGHPLAFPSDHGAHSDYRIEWWYVTANLQGEDGKRYGAQWTLFRSALGPGVAQGFADPKIWLGHAAITTENHQYVAERLATGGVGQANVTTEPFDGR</sequence>
<organism evidence="3 4">
    <name type="scientific">Pararhizobium capsulatum DSM 1112</name>
    <dbReference type="NCBI Taxonomy" id="1121113"/>
    <lineage>
        <taxon>Bacteria</taxon>
        <taxon>Pseudomonadati</taxon>
        <taxon>Pseudomonadota</taxon>
        <taxon>Alphaproteobacteria</taxon>
        <taxon>Hyphomicrobiales</taxon>
        <taxon>Rhizobiaceae</taxon>
        <taxon>Rhizobium/Agrobacterium group</taxon>
        <taxon>Pararhizobium</taxon>
    </lineage>
</organism>
<dbReference type="GO" id="GO:0016787">
    <property type="term" value="F:hydrolase activity"/>
    <property type="evidence" value="ECO:0007669"/>
    <property type="project" value="UniProtKB-KW"/>
</dbReference>
<evidence type="ECO:0000256" key="1">
    <source>
        <dbReference type="SAM" id="SignalP"/>
    </source>
</evidence>
<dbReference type="PANTHER" id="PTHR38591:SF1">
    <property type="entry name" value="BLL1000 PROTEIN"/>
    <property type="match status" value="1"/>
</dbReference>
<protein>
    <submittedName>
        <fullName evidence="3">Secreted hydrolase</fullName>
    </submittedName>
</protein>
<dbReference type="Gene3D" id="2.40.370.10">
    <property type="entry name" value="AttH-like domain"/>
    <property type="match status" value="1"/>
</dbReference>
<dbReference type="SUPFAM" id="SSF159245">
    <property type="entry name" value="AttH-like"/>
    <property type="match status" value="1"/>
</dbReference>
<proteinExistence type="predicted"/>
<evidence type="ECO:0000313" key="4">
    <source>
        <dbReference type="Proteomes" id="UP001230207"/>
    </source>
</evidence>
<keyword evidence="1" id="KW-0732">Signal</keyword>
<comment type="caution">
    <text evidence="3">The sequence shown here is derived from an EMBL/GenBank/DDBJ whole genome shotgun (WGS) entry which is preliminary data.</text>
</comment>
<evidence type="ECO:0000313" key="3">
    <source>
        <dbReference type="EMBL" id="MDQ0323192.1"/>
    </source>
</evidence>
<feature type="signal peptide" evidence="1">
    <location>
        <begin position="1"/>
        <end position="20"/>
    </location>
</feature>
<keyword evidence="3" id="KW-0378">Hydrolase</keyword>
<dbReference type="Pfam" id="PF07143">
    <property type="entry name" value="CrtC"/>
    <property type="match status" value="1"/>
</dbReference>
<dbReference type="EMBL" id="JAUSVF010000003">
    <property type="protein sequence ID" value="MDQ0323192.1"/>
    <property type="molecule type" value="Genomic_DNA"/>
</dbReference>